<reference evidence="1" key="2">
    <citation type="submission" date="2025-08" db="UniProtKB">
        <authorList>
            <consortium name="Ensembl"/>
        </authorList>
    </citation>
    <scope>IDENTIFICATION</scope>
</reference>
<gene>
    <name evidence="1" type="primary">ATP5MF</name>
</gene>
<reference evidence="1" key="3">
    <citation type="submission" date="2025-09" db="UniProtKB">
        <authorList>
            <consortium name="Ensembl"/>
        </authorList>
    </citation>
    <scope>IDENTIFICATION</scope>
</reference>
<sequence length="118" mass="13627">MEKLQEAPRGHAPYPAVLAQPRRADSQDSKMASVVPLKEKKLLEVKLGELPSWILMRDFTPSGIAGAFQRGYYRYYNKYVNVKKGSIAGLSMVLAAYVFLNYCRSYKELKHERLRKYH</sequence>
<dbReference type="Ensembl" id="ENSOART00020065698.1">
    <property type="protein sequence ID" value="ENSOARP00020054031.1"/>
    <property type="gene ID" value="ENSOARG00020022141.2"/>
</dbReference>
<evidence type="ECO:0000313" key="1">
    <source>
        <dbReference type="Ensembl" id="ENSOARP00020054031.1"/>
    </source>
</evidence>
<protein>
    <submittedName>
        <fullName evidence="1">Uncharacterized protein</fullName>
    </submittedName>
</protein>
<name>A0AC11E1T7_SHEEP</name>
<organism evidence="1">
    <name type="scientific">Ovis aries</name>
    <name type="common">Sheep</name>
    <dbReference type="NCBI Taxonomy" id="9940"/>
    <lineage>
        <taxon>Eukaryota</taxon>
        <taxon>Metazoa</taxon>
        <taxon>Chordata</taxon>
        <taxon>Craniata</taxon>
        <taxon>Vertebrata</taxon>
        <taxon>Euteleostomi</taxon>
        <taxon>Mammalia</taxon>
        <taxon>Eutheria</taxon>
        <taxon>Laurasiatheria</taxon>
        <taxon>Artiodactyla</taxon>
        <taxon>Ruminantia</taxon>
        <taxon>Pecora</taxon>
        <taxon>Bovidae</taxon>
        <taxon>Caprinae</taxon>
        <taxon>Ovis</taxon>
    </lineage>
</organism>
<proteinExistence type="predicted"/>
<reference evidence="1" key="1">
    <citation type="submission" date="2020-11" db="EMBL/GenBank/DDBJ databases">
        <authorList>
            <person name="Davenport K.M."/>
            <person name="Bickhart D.M."/>
            <person name="Smith T.P.L."/>
            <person name="Murdoch B.M."/>
            <person name="Rosen B.D."/>
        </authorList>
    </citation>
    <scope>NUCLEOTIDE SEQUENCE [LARGE SCALE GENOMIC DNA]</scope>
    <source>
        <strain evidence="1">OAR_USU_Benz2616</strain>
    </source>
</reference>
<accession>A0AC11E1T7</accession>